<dbReference type="Proteomes" id="UP001501586">
    <property type="component" value="Unassembled WGS sequence"/>
</dbReference>
<dbReference type="RefSeq" id="WP_236864701.1">
    <property type="nucleotide sequence ID" value="NZ_BAABAZ010000004.1"/>
</dbReference>
<evidence type="ECO:0000256" key="4">
    <source>
        <dbReference type="ARBA" id="ARBA00022485"/>
    </source>
</evidence>
<dbReference type="InterPro" id="IPR011538">
    <property type="entry name" value="Nuo51_FMN-bd"/>
</dbReference>
<dbReference type="SUPFAM" id="SSF140490">
    <property type="entry name" value="Nqo1C-terminal domain-like"/>
    <property type="match status" value="1"/>
</dbReference>
<reference evidence="13" key="1">
    <citation type="journal article" date="2019" name="Int. J. Syst. Evol. Microbiol.">
        <title>The Global Catalogue of Microorganisms (GCM) 10K type strain sequencing project: providing services to taxonomists for standard genome sequencing and annotation.</title>
        <authorList>
            <consortium name="The Broad Institute Genomics Platform"/>
            <consortium name="The Broad Institute Genome Sequencing Center for Infectious Disease"/>
            <person name="Wu L."/>
            <person name="Ma J."/>
        </authorList>
    </citation>
    <scope>NUCLEOTIDE SEQUENCE [LARGE SCALE GENOMIC DNA]</scope>
    <source>
        <strain evidence="13">JCM 17458</strain>
    </source>
</reference>
<evidence type="ECO:0000256" key="7">
    <source>
        <dbReference type="ARBA" id="ARBA00022723"/>
    </source>
</evidence>
<dbReference type="InterPro" id="IPR037207">
    <property type="entry name" value="Nuop51_4Fe4S-bd_sf"/>
</dbReference>
<dbReference type="InterPro" id="IPR050837">
    <property type="entry name" value="ComplexI_51kDa_subunit"/>
</dbReference>
<keyword evidence="4" id="KW-0004">4Fe-4S</keyword>
<keyword evidence="5" id="KW-0285">Flavoprotein</keyword>
<accession>A0ABP8EGA7</accession>
<evidence type="ECO:0000313" key="12">
    <source>
        <dbReference type="EMBL" id="GAA4282981.1"/>
    </source>
</evidence>
<dbReference type="PANTHER" id="PTHR11780:SF10">
    <property type="entry name" value="NADH DEHYDROGENASE [UBIQUINONE] FLAVOPROTEIN 1, MITOCHONDRIAL"/>
    <property type="match status" value="1"/>
</dbReference>
<dbReference type="Pfam" id="PF01512">
    <property type="entry name" value="Complex1_51K"/>
    <property type="match status" value="1"/>
</dbReference>
<dbReference type="PANTHER" id="PTHR11780">
    <property type="entry name" value="NADH-UBIQUINONE OXIDOREDUCTASE FLAVOPROTEIN 1 NDUFV1"/>
    <property type="match status" value="1"/>
</dbReference>
<evidence type="ECO:0000259" key="11">
    <source>
        <dbReference type="Pfam" id="PF10589"/>
    </source>
</evidence>
<keyword evidence="6" id="KW-0288">FMN</keyword>
<evidence type="ECO:0000256" key="1">
    <source>
        <dbReference type="ARBA" id="ARBA00001917"/>
    </source>
</evidence>
<dbReference type="Gene3D" id="3.40.50.11540">
    <property type="entry name" value="NADH-ubiquinone oxidoreductase 51kDa subunit"/>
    <property type="match status" value="1"/>
</dbReference>
<name>A0ABP8EGA7_9MICO</name>
<keyword evidence="7" id="KW-0479">Metal-binding</keyword>
<feature type="domain" description="NADH-ubiquinone oxidoreductase 51kDa subunit FMN-binding" evidence="10">
    <location>
        <begin position="12"/>
        <end position="188"/>
    </location>
</feature>
<comment type="cofactor">
    <cofactor evidence="1">
        <name>FMN</name>
        <dbReference type="ChEBI" id="CHEBI:58210"/>
    </cofactor>
</comment>
<evidence type="ECO:0000259" key="10">
    <source>
        <dbReference type="Pfam" id="PF01512"/>
    </source>
</evidence>
<comment type="caution">
    <text evidence="12">The sequence shown here is derived from an EMBL/GenBank/DDBJ whole genome shotgun (WGS) entry which is preliminary data.</text>
</comment>
<dbReference type="InterPro" id="IPR019575">
    <property type="entry name" value="Nuop51_4Fe4S-bd"/>
</dbReference>
<evidence type="ECO:0000256" key="8">
    <source>
        <dbReference type="ARBA" id="ARBA00023004"/>
    </source>
</evidence>
<evidence type="ECO:0000256" key="6">
    <source>
        <dbReference type="ARBA" id="ARBA00022643"/>
    </source>
</evidence>
<sequence>MTPRQGTLSGAVAAAGLGGRGGGGFPAARKLDAARSSHARLIVNACDGEIGAAKDRWVLDHRTAELQHGIDLIRAWSGGLPPLLAIHASSLRAGDPDHPTFTPARRAALDELAAAGTDVLTVPDRYVASEASAIAAAAAGADARPVHHSRPLTQRRRLGEPAITTGRDRGRVTVPPTLVLNAETVWRIAQIAEHGPEWFRSLGTPSAPGPQLFSVAWNGIVSVFDSTAGVRLTELLAGAGAPVSNTSIGGLGGVWANPTEAAAAVLSPEGLARLGGIPEAGAGPTVRCGRPPSGVGSGAITVLPPDRCPVSKIAAWLRYAARQSARQCGPCMFGLDSLASHWSGLSTGDTTLPRLQTLLAEIDGRGACGFPDGVAAMTRSALRAFPDEIARHHRGRCAAEAAAPARAIFHEARP</sequence>
<comment type="cofactor">
    <cofactor evidence="2">
        <name>[4Fe-4S] cluster</name>
        <dbReference type="ChEBI" id="CHEBI:49883"/>
    </cofactor>
</comment>
<protein>
    <submittedName>
        <fullName evidence="12">NADH-ubiquinone oxidoreductase-F iron-sulfur binding region domain-containing protein</fullName>
    </submittedName>
</protein>
<dbReference type="InterPro" id="IPR037225">
    <property type="entry name" value="Nuo51_FMN-bd_sf"/>
</dbReference>
<evidence type="ECO:0000256" key="2">
    <source>
        <dbReference type="ARBA" id="ARBA00001966"/>
    </source>
</evidence>
<keyword evidence="8" id="KW-0408">Iron</keyword>
<dbReference type="Gene3D" id="1.20.1440.230">
    <property type="entry name" value="NADH-ubiquinone oxidoreductase 51kDa subunit, iron-sulphur binding domain"/>
    <property type="match status" value="1"/>
</dbReference>
<evidence type="ECO:0000256" key="5">
    <source>
        <dbReference type="ARBA" id="ARBA00022630"/>
    </source>
</evidence>
<dbReference type="SUPFAM" id="SSF142019">
    <property type="entry name" value="Nqo1 FMN-binding domain-like"/>
    <property type="match status" value="1"/>
</dbReference>
<evidence type="ECO:0000256" key="9">
    <source>
        <dbReference type="ARBA" id="ARBA00023014"/>
    </source>
</evidence>
<keyword evidence="13" id="KW-1185">Reference proteome</keyword>
<keyword evidence="9" id="KW-0411">Iron-sulfur</keyword>
<comment type="similarity">
    <text evidence="3">Belongs to the complex I 51 kDa subunit family.</text>
</comment>
<feature type="domain" description="NADH-ubiquinone oxidoreductase 51kDa subunit iron-sulphur binding" evidence="11">
    <location>
        <begin position="314"/>
        <end position="392"/>
    </location>
</feature>
<evidence type="ECO:0000313" key="13">
    <source>
        <dbReference type="Proteomes" id="UP001501586"/>
    </source>
</evidence>
<proteinExistence type="inferred from homology"/>
<evidence type="ECO:0000256" key="3">
    <source>
        <dbReference type="ARBA" id="ARBA00007523"/>
    </source>
</evidence>
<dbReference type="EMBL" id="BAABAZ010000004">
    <property type="protein sequence ID" value="GAA4282981.1"/>
    <property type="molecule type" value="Genomic_DNA"/>
</dbReference>
<gene>
    <name evidence="12" type="ORF">GCM10022261_05120</name>
</gene>
<dbReference type="Pfam" id="PF10589">
    <property type="entry name" value="NADH_4Fe-4S"/>
    <property type="match status" value="1"/>
</dbReference>
<organism evidence="12 13">
    <name type="scientific">Brevibacterium daeguense</name>
    <dbReference type="NCBI Taxonomy" id="909936"/>
    <lineage>
        <taxon>Bacteria</taxon>
        <taxon>Bacillati</taxon>
        <taxon>Actinomycetota</taxon>
        <taxon>Actinomycetes</taxon>
        <taxon>Micrococcales</taxon>
        <taxon>Brevibacteriaceae</taxon>
        <taxon>Brevibacterium</taxon>
    </lineage>
</organism>